<evidence type="ECO:0000259" key="1">
    <source>
        <dbReference type="Pfam" id="PF13622"/>
    </source>
</evidence>
<evidence type="ECO:0000313" key="2">
    <source>
        <dbReference type="EMBL" id="NYT49708.1"/>
    </source>
</evidence>
<dbReference type="InterPro" id="IPR003736">
    <property type="entry name" value="PAAI_dom"/>
</dbReference>
<dbReference type="Gene3D" id="3.10.129.10">
    <property type="entry name" value="Hotdog Thioesterase"/>
    <property type="match status" value="1"/>
</dbReference>
<dbReference type="AlphaFoldDB" id="A0A853FXW5"/>
<comment type="caution">
    <text evidence="2">The sequence shown here is derived from an EMBL/GenBank/DDBJ whole genome shotgun (WGS) entry which is preliminary data.</text>
</comment>
<dbReference type="InterPro" id="IPR049449">
    <property type="entry name" value="TesB_ACOT8-like_N"/>
</dbReference>
<dbReference type="InterPro" id="IPR029069">
    <property type="entry name" value="HotDog_dom_sf"/>
</dbReference>
<dbReference type="NCBIfam" id="TIGR00369">
    <property type="entry name" value="unchar_dom_1"/>
    <property type="match status" value="1"/>
</dbReference>
<dbReference type="Pfam" id="PF13622">
    <property type="entry name" value="4HBT_3"/>
    <property type="match status" value="1"/>
</dbReference>
<protein>
    <submittedName>
        <fullName evidence="2">PaaI family thioesterase</fullName>
    </submittedName>
</protein>
<evidence type="ECO:0000313" key="3">
    <source>
        <dbReference type="Proteomes" id="UP000559809"/>
    </source>
</evidence>
<dbReference type="Proteomes" id="UP000559809">
    <property type="component" value="Unassembled WGS sequence"/>
</dbReference>
<gene>
    <name evidence="2" type="ORF">H0A72_10365</name>
</gene>
<sequence length="134" mass="13733">MATAASVPFNEHLRISDAIADGASAAAGQFHCRWRPEYANSSGNYHGGVLMAMADAAMSRALQARLAPGLRAATVQMSSSFLAAGASDVSITVHTEKLGKRIAHCRASIATTSGKLLFTATAAFAVTAAAPSPQ</sequence>
<dbReference type="EMBL" id="JACCEM010000005">
    <property type="protein sequence ID" value="NYT49708.1"/>
    <property type="molecule type" value="Genomic_DNA"/>
</dbReference>
<accession>A0A853FXW5</accession>
<dbReference type="CDD" id="cd03443">
    <property type="entry name" value="PaaI_thioesterase"/>
    <property type="match status" value="1"/>
</dbReference>
<proteinExistence type="predicted"/>
<keyword evidence="3" id="KW-1185">Reference proteome</keyword>
<reference evidence="2 3" key="1">
    <citation type="submission" date="2020-07" db="EMBL/GenBank/DDBJ databases">
        <title>Taxonomic revisions and descriptions of new bacterial species based on genomic comparisons in the high-G+C-content subgroup of the family Alcaligenaceae.</title>
        <authorList>
            <person name="Szabo A."/>
            <person name="Felfoldi T."/>
        </authorList>
    </citation>
    <scope>NUCLEOTIDE SEQUENCE [LARGE SCALE GENOMIC DNA]</scope>
    <source>
        <strain evidence="2 3">LMG 24012</strain>
    </source>
</reference>
<dbReference type="SUPFAM" id="SSF54637">
    <property type="entry name" value="Thioesterase/thiol ester dehydrase-isomerase"/>
    <property type="match status" value="1"/>
</dbReference>
<dbReference type="GO" id="GO:0016790">
    <property type="term" value="F:thiolester hydrolase activity"/>
    <property type="evidence" value="ECO:0007669"/>
    <property type="project" value="UniProtKB-ARBA"/>
</dbReference>
<name>A0A853FXW5_9BURK</name>
<feature type="domain" description="Acyl-CoA thioesterase-like N-terminal HotDog" evidence="1">
    <location>
        <begin position="38"/>
        <end position="124"/>
    </location>
</feature>
<dbReference type="RefSeq" id="WP_180155020.1">
    <property type="nucleotide sequence ID" value="NZ_JACCEM010000005.1"/>
</dbReference>
<organism evidence="2 3">
    <name type="scientific">Parapusillimonas granuli</name>
    <dbReference type="NCBI Taxonomy" id="380911"/>
    <lineage>
        <taxon>Bacteria</taxon>
        <taxon>Pseudomonadati</taxon>
        <taxon>Pseudomonadota</taxon>
        <taxon>Betaproteobacteria</taxon>
        <taxon>Burkholderiales</taxon>
        <taxon>Alcaligenaceae</taxon>
        <taxon>Parapusillimonas</taxon>
    </lineage>
</organism>